<name>A0ABR5HP51_9BURK</name>
<dbReference type="Gene3D" id="3.30.2310.20">
    <property type="entry name" value="RelE-like"/>
    <property type="match status" value="1"/>
</dbReference>
<organism evidence="1 2">
    <name type="scientific">Candidatus Burkholderia pumila</name>
    <dbReference type="NCBI Taxonomy" id="1090375"/>
    <lineage>
        <taxon>Bacteria</taxon>
        <taxon>Pseudomonadati</taxon>
        <taxon>Pseudomonadota</taxon>
        <taxon>Betaproteobacteria</taxon>
        <taxon>Burkholderiales</taxon>
        <taxon>Burkholderiaceae</taxon>
        <taxon>Burkholderia</taxon>
    </lineage>
</organism>
<dbReference type="Proteomes" id="UP000242951">
    <property type="component" value="Unassembled WGS sequence"/>
</dbReference>
<dbReference type="EMBL" id="LELG01000013">
    <property type="protein sequence ID" value="KMQ81079.1"/>
    <property type="molecule type" value="Genomic_DNA"/>
</dbReference>
<reference evidence="1 2" key="1">
    <citation type="submission" date="2015-06" db="EMBL/GenBank/DDBJ databases">
        <title>Comparative genomics of Burkholderia leaf nodule symbionts.</title>
        <authorList>
            <person name="Carlier A."/>
            <person name="Eberl L."/>
            <person name="Pinto-Carbo M."/>
        </authorList>
    </citation>
    <scope>NUCLEOTIDE SEQUENCE [LARGE SCALE GENOMIC DNA]</scope>
    <source>
        <strain evidence="1 2">UZHbot3</strain>
    </source>
</reference>
<protein>
    <submittedName>
        <fullName evidence="1">HigB toxin protein</fullName>
    </submittedName>
</protein>
<dbReference type="Pfam" id="PF05015">
    <property type="entry name" value="HigB-like_toxin"/>
    <property type="match status" value="1"/>
</dbReference>
<evidence type="ECO:0000313" key="1">
    <source>
        <dbReference type="EMBL" id="KMQ81079.1"/>
    </source>
</evidence>
<accession>A0ABR5HP51</accession>
<evidence type="ECO:0000313" key="2">
    <source>
        <dbReference type="Proteomes" id="UP000242951"/>
    </source>
</evidence>
<gene>
    <name evidence="1" type="ORF">BPMI_03085c</name>
</gene>
<dbReference type="PANTHER" id="PTHR40266:SF2">
    <property type="entry name" value="TOXIN HIGB-1"/>
    <property type="match status" value="1"/>
</dbReference>
<dbReference type="PANTHER" id="PTHR40266">
    <property type="entry name" value="TOXIN HIGB-1"/>
    <property type="match status" value="1"/>
</dbReference>
<keyword evidence="2" id="KW-1185">Reference proteome</keyword>
<sequence length="88" mass="9975">MLRSFNHKGLEMFFLTGSKRGIRPNHARRLAQQLTALDAASPPEDMALPQWHLHPLAGDLAGHWAVMVNANWRLTFRLVGENAEIVDY</sequence>
<comment type="caution">
    <text evidence="1">The sequence shown here is derived from an EMBL/GenBank/DDBJ whole genome shotgun (WGS) entry which is preliminary data.</text>
</comment>
<proteinExistence type="predicted"/>
<dbReference type="SUPFAM" id="SSF143011">
    <property type="entry name" value="RelE-like"/>
    <property type="match status" value="1"/>
</dbReference>
<dbReference type="InterPro" id="IPR007711">
    <property type="entry name" value="HigB-1"/>
</dbReference>
<dbReference type="InterPro" id="IPR035093">
    <property type="entry name" value="RelE/ParE_toxin_dom_sf"/>
</dbReference>